<sequence length="110" mass="12263">MRKTNQRGERRDYADIDAKRVGQRKEGAWLGELSLQTASQVAGSLMLRVRGPLRLPLPKPGDGRNPESPFKKLPSSAACRASHRPPSVPYLSPLTKIRRQFTLLTVPSFV</sequence>
<keyword evidence="3" id="KW-1185">Reference proteome</keyword>
<accession>A0ABN8XYA0</accession>
<feature type="region of interest" description="Disordered" evidence="1">
    <location>
        <begin position="55"/>
        <end position="87"/>
    </location>
</feature>
<dbReference type="Proteomes" id="UP001176941">
    <property type="component" value="Chromosome 11"/>
</dbReference>
<proteinExistence type="predicted"/>
<gene>
    <name evidence="2" type="ORF">MRATA1EN1_LOCUS3316</name>
</gene>
<evidence type="ECO:0000313" key="3">
    <source>
        <dbReference type="Proteomes" id="UP001176941"/>
    </source>
</evidence>
<reference evidence="2" key="1">
    <citation type="submission" date="2023-04" db="EMBL/GenBank/DDBJ databases">
        <authorList>
            <consortium name="ELIXIR-Norway"/>
        </authorList>
    </citation>
    <scope>NUCLEOTIDE SEQUENCE [LARGE SCALE GENOMIC DNA]</scope>
</reference>
<protein>
    <submittedName>
        <fullName evidence="2">Uncharacterized protein</fullName>
    </submittedName>
</protein>
<evidence type="ECO:0000256" key="1">
    <source>
        <dbReference type="SAM" id="MobiDB-lite"/>
    </source>
</evidence>
<name>A0ABN8XYA0_RANTA</name>
<dbReference type="EMBL" id="OX459947">
    <property type="protein sequence ID" value="CAI9154354.1"/>
    <property type="molecule type" value="Genomic_DNA"/>
</dbReference>
<evidence type="ECO:0000313" key="2">
    <source>
        <dbReference type="EMBL" id="CAI9154354.1"/>
    </source>
</evidence>
<organism evidence="2 3">
    <name type="scientific">Rangifer tarandus platyrhynchus</name>
    <name type="common">Svalbard reindeer</name>
    <dbReference type="NCBI Taxonomy" id="3082113"/>
    <lineage>
        <taxon>Eukaryota</taxon>
        <taxon>Metazoa</taxon>
        <taxon>Chordata</taxon>
        <taxon>Craniata</taxon>
        <taxon>Vertebrata</taxon>
        <taxon>Euteleostomi</taxon>
        <taxon>Mammalia</taxon>
        <taxon>Eutheria</taxon>
        <taxon>Laurasiatheria</taxon>
        <taxon>Artiodactyla</taxon>
        <taxon>Ruminantia</taxon>
        <taxon>Pecora</taxon>
        <taxon>Cervidae</taxon>
        <taxon>Odocoileinae</taxon>
        <taxon>Rangifer</taxon>
    </lineage>
</organism>